<dbReference type="Proteomes" id="UP000197156">
    <property type="component" value="Chromosome"/>
</dbReference>
<dbReference type="EMBL" id="CP014854">
    <property type="protein sequence ID" value="ASI99859.1"/>
    <property type="molecule type" value="Genomic_DNA"/>
</dbReference>
<dbReference type="KEGG" id="tce:A3L02_09945"/>
<keyword evidence="2" id="KW-1185">Reference proteome</keyword>
<dbReference type="AlphaFoldDB" id="A0A218P4K2"/>
<gene>
    <name evidence="1" type="ORF">A3L02_09945</name>
</gene>
<organism evidence="1 2">
    <name type="scientific">Thermococcus celer Vu 13 = JCM 8558</name>
    <dbReference type="NCBI Taxonomy" id="1293037"/>
    <lineage>
        <taxon>Archaea</taxon>
        <taxon>Methanobacteriati</taxon>
        <taxon>Methanobacteriota</taxon>
        <taxon>Thermococci</taxon>
        <taxon>Thermococcales</taxon>
        <taxon>Thermococcaceae</taxon>
        <taxon>Thermococcus</taxon>
    </lineage>
</organism>
<dbReference type="OrthoDB" id="99221at2157"/>
<evidence type="ECO:0000313" key="1">
    <source>
        <dbReference type="EMBL" id="ASI99859.1"/>
    </source>
</evidence>
<reference evidence="1 2" key="1">
    <citation type="submission" date="2016-03" db="EMBL/GenBank/DDBJ databases">
        <title>Complete genome sequence of Thermococcus celer.</title>
        <authorList>
            <person name="Oger P.M."/>
        </authorList>
    </citation>
    <scope>NUCLEOTIDE SEQUENCE [LARGE SCALE GENOMIC DNA]</scope>
    <source>
        <strain evidence="1 2">Vu 13</strain>
    </source>
</reference>
<dbReference type="GeneID" id="33325089"/>
<protein>
    <submittedName>
        <fullName evidence="1">Uncharacterized protein</fullName>
    </submittedName>
</protein>
<evidence type="ECO:0000313" key="2">
    <source>
        <dbReference type="Proteomes" id="UP000197156"/>
    </source>
</evidence>
<sequence length="194" mass="21584">MKQAPLVLLVSLLVVSALCLDSTPNKSNHSSNETSVRPSGSLAQGITTFLSGARKDLENCNTTLRKPLSPGSGREYLNMTVLNGTALEMNGRVYRHVLLGIWNVSFSGEARLKDYKIVWAQRRNLTTTGGQEIDFKVYNGEDVVGSFTYWYVPFRLDSFCVVIDSTQLNLSNGDTLTFLFVHTRRGDMWLVLLG</sequence>
<proteinExistence type="predicted"/>
<name>A0A218P4K2_THECE</name>
<accession>A0A218P4K2</accession>
<dbReference type="RefSeq" id="WP_088863771.1">
    <property type="nucleotide sequence ID" value="NZ_CP014854.1"/>
</dbReference>